<gene>
    <name evidence="2" type="ORF">IAA60_07900</name>
</gene>
<feature type="signal peptide" evidence="1">
    <location>
        <begin position="1"/>
        <end position="23"/>
    </location>
</feature>
<accession>A0A9D1H3E4</accession>
<reference evidence="2" key="1">
    <citation type="submission" date="2020-10" db="EMBL/GenBank/DDBJ databases">
        <authorList>
            <person name="Gilroy R."/>
        </authorList>
    </citation>
    <scope>NUCLEOTIDE SEQUENCE</scope>
    <source>
        <strain evidence="2">CHK181-108</strain>
    </source>
</reference>
<reference evidence="2" key="2">
    <citation type="journal article" date="2021" name="PeerJ">
        <title>Extensive microbial diversity within the chicken gut microbiome revealed by metagenomics and culture.</title>
        <authorList>
            <person name="Gilroy R."/>
            <person name="Ravi A."/>
            <person name="Getino M."/>
            <person name="Pursley I."/>
            <person name="Horton D.L."/>
            <person name="Alikhan N.F."/>
            <person name="Baker D."/>
            <person name="Gharbi K."/>
            <person name="Hall N."/>
            <person name="Watson M."/>
            <person name="Adriaenssens E.M."/>
            <person name="Foster-Nyarko E."/>
            <person name="Jarju S."/>
            <person name="Secka A."/>
            <person name="Antonio M."/>
            <person name="Oren A."/>
            <person name="Chaudhuri R.R."/>
            <person name="La Ragione R."/>
            <person name="Hildebrand F."/>
            <person name="Pallen M.J."/>
        </authorList>
    </citation>
    <scope>NUCLEOTIDE SEQUENCE</scope>
    <source>
        <strain evidence="2">CHK181-108</strain>
    </source>
</reference>
<dbReference type="EMBL" id="DVLU01000080">
    <property type="protein sequence ID" value="HIT85810.1"/>
    <property type="molecule type" value="Genomic_DNA"/>
</dbReference>
<evidence type="ECO:0000313" key="2">
    <source>
        <dbReference type="EMBL" id="HIT85810.1"/>
    </source>
</evidence>
<comment type="caution">
    <text evidence="2">The sequence shown here is derived from an EMBL/GenBank/DDBJ whole genome shotgun (WGS) entry which is preliminary data.</text>
</comment>
<evidence type="ECO:0000256" key="1">
    <source>
        <dbReference type="SAM" id="SignalP"/>
    </source>
</evidence>
<feature type="chain" id="PRO_5039457844" evidence="1">
    <location>
        <begin position="24"/>
        <end position="87"/>
    </location>
</feature>
<name>A0A9D1H3E4_9FIRM</name>
<dbReference type="AlphaFoldDB" id="A0A9D1H3E4"/>
<organism evidence="2 3">
    <name type="scientific">Candidatus Ornithomonoglobus intestinigallinarum</name>
    <dbReference type="NCBI Taxonomy" id="2840894"/>
    <lineage>
        <taxon>Bacteria</taxon>
        <taxon>Bacillati</taxon>
        <taxon>Bacillota</taxon>
        <taxon>Clostridia</taxon>
        <taxon>Candidatus Ornithomonoglobus</taxon>
    </lineage>
</organism>
<sequence>MKKILAITAAAAMIAGTAVYASAHCGGGRGINYIDANGDGICDYCGNTGCDGHGRYYIDADGDGVCDNYGTGAGCRGGGHHGGGCRR</sequence>
<keyword evidence="1" id="KW-0732">Signal</keyword>
<proteinExistence type="predicted"/>
<protein>
    <submittedName>
        <fullName evidence="2">Uncharacterized protein</fullName>
    </submittedName>
</protein>
<dbReference type="Proteomes" id="UP000824165">
    <property type="component" value="Unassembled WGS sequence"/>
</dbReference>
<evidence type="ECO:0000313" key="3">
    <source>
        <dbReference type="Proteomes" id="UP000824165"/>
    </source>
</evidence>